<gene>
    <name evidence="1" type="ORF">PCAMFM013_S053g000011</name>
</gene>
<accession>A0A0G4PVT1</accession>
<dbReference type="AlphaFoldDB" id="A0A0G4PVT1"/>
<proteinExistence type="predicted"/>
<evidence type="ECO:0000313" key="2">
    <source>
        <dbReference type="Proteomes" id="UP000053732"/>
    </source>
</evidence>
<keyword evidence="2" id="KW-1185">Reference proteome</keyword>
<evidence type="ECO:0000313" key="1">
    <source>
        <dbReference type="EMBL" id="CRL30503.1"/>
    </source>
</evidence>
<organism evidence="1 2">
    <name type="scientific">Penicillium camemberti (strain FM 013)</name>
    <dbReference type="NCBI Taxonomy" id="1429867"/>
    <lineage>
        <taxon>Eukaryota</taxon>
        <taxon>Fungi</taxon>
        <taxon>Dikarya</taxon>
        <taxon>Ascomycota</taxon>
        <taxon>Pezizomycotina</taxon>
        <taxon>Eurotiomycetes</taxon>
        <taxon>Eurotiomycetidae</taxon>
        <taxon>Eurotiales</taxon>
        <taxon>Aspergillaceae</taxon>
        <taxon>Penicillium</taxon>
    </lineage>
</organism>
<protein>
    <submittedName>
        <fullName evidence="1">Str. FM013</fullName>
    </submittedName>
</protein>
<reference evidence="1 2" key="1">
    <citation type="journal article" date="2014" name="Nat. Commun.">
        <title>Multiple recent horizontal transfers of a large genomic region in cheese making fungi.</title>
        <authorList>
            <person name="Cheeseman K."/>
            <person name="Ropars J."/>
            <person name="Renault P."/>
            <person name="Dupont J."/>
            <person name="Gouzy J."/>
            <person name="Branca A."/>
            <person name="Abraham A.L."/>
            <person name="Ceppi M."/>
            <person name="Conseiller E."/>
            <person name="Debuchy R."/>
            <person name="Malagnac F."/>
            <person name="Goarin A."/>
            <person name="Silar P."/>
            <person name="Lacoste S."/>
            <person name="Sallet E."/>
            <person name="Bensimon A."/>
            <person name="Giraud T."/>
            <person name="Brygoo Y."/>
        </authorList>
    </citation>
    <scope>NUCLEOTIDE SEQUENCE [LARGE SCALE GENOMIC DNA]</scope>
    <source>
        <strain evidence="2">FM 013</strain>
    </source>
</reference>
<dbReference type="Proteomes" id="UP000053732">
    <property type="component" value="Unassembled WGS sequence"/>
</dbReference>
<name>A0A0G4PVT1_PENC3</name>
<dbReference type="EMBL" id="HG793186">
    <property type="protein sequence ID" value="CRL30503.1"/>
    <property type="molecule type" value="Genomic_DNA"/>
</dbReference>
<sequence>MKVIWISTEYIFHPTYDKLSAFKWKGPDPLSRSIQTSDLFLYMSAFAFAKAVHWIELLLVRLGRKPGESIEEHQSVLPAPG</sequence>